<keyword evidence="1" id="KW-0812">Transmembrane</keyword>
<proteinExistence type="predicted"/>
<keyword evidence="1" id="KW-1133">Transmembrane helix</keyword>
<accession>M1MUR9</accession>
<evidence type="ECO:0000259" key="2">
    <source>
        <dbReference type="Pfam" id="PF19124"/>
    </source>
</evidence>
<keyword evidence="1" id="KW-0472">Membrane</keyword>
<sequence length="69" mass="7922">MNKENNSKHWKFGIFYYNPDDPSEVIEKNNGKGSTINFASKGGRRTFALMMIPAYIAIILVIAIYLFYV</sequence>
<reference evidence="3 4" key="1">
    <citation type="submission" date="2013-02" db="EMBL/GenBank/DDBJ databases">
        <title>Genome sequence of Clostridium saccharoperbutylacetonicum N1-4(HMT).</title>
        <authorList>
            <person name="Poehlein A."/>
            <person name="Daniel R."/>
        </authorList>
    </citation>
    <scope>NUCLEOTIDE SEQUENCE [LARGE SCALE GENOMIC DNA]</scope>
    <source>
        <strain evidence="4">N1-4(HMT)</strain>
    </source>
</reference>
<dbReference type="EMBL" id="CP004121">
    <property type="protein sequence ID" value="AGF55252.1"/>
    <property type="molecule type" value="Genomic_DNA"/>
</dbReference>
<dbReference type="eggNOG" id="ENOG50324YI">
    <property type="taxonomic scope" value="Bacteria"/>
</dbReference>
<dbReference type="HOGENOM" id="CLU_2768556_0_0_9"/>
<dbReference type="Pfam" id="PF19124">
    <property type="entry name" value="DUF5808"/>
    <property type="match status" value="1"/>
</dbReference>
<organism evidence="3 4">
    <name type="scientific">Clostridium saccharoperbutylacetonicum N1-4(HMT)</name>
    <dbReference type="NCBI Taxonomy" id="931276"/>
    <lineage>
        <taxon>Bacteria</taxon>
        <taxon>Bacillati</taxon>
        <taxon>Bacillota</taxon>
        <taxon>Clostridia</taxon>
        <taxon>Eubacteriales</taxon>
        <taxon>Clostridiaceae</taxon>
        <taxon>Clostridium</taxon>
    </lineage>
</organism>
<dbReference type="RefSeq" id="WP_015391574.1">
    <property type="nucleotide sequence ID" value="NC_020291.1"/>
</dbReference>
<dbReference type="KEGG" id="csr:Cspa_c14820"/>
<feature type="transmembrane region" description="Helical" evidence="1">
    <location>
        <begin position="47"/>
        <end position="68"/>
    </location>
</feature>
<gene>
    <name evidence="3" type="ORF">Cspa_c14820</name>
</gene>
<dbReference type="OrthoDB" id="9808690at2"/>
<name>M1MUR9_9CLOT</name>
<evidence type="ECO:0000256" key="1">
    <source>
        <dbReference type="SAM" id="Phobius"/>
    </source>
</evidence>
<keyword evidence="4" id="KW-1185">Reference proteome</keyword>
<feature type="domain" description="DUF5808" evidence="2">
    <location>
        <begin position="19"/>
        <end position="44"/>
    </location>
</feature>
<protein>
    <recommendedName>
        <fullName evidence="2">DUF5808 domain-containing protein</fullName>
    </recommendedName>
</protein>
<evidence type="ECO:0000313" key="3">
    <source>
        <dbReference type="EMBL" id="AGF55252.1"/>
    </source>
</evidence>
<dbReference type="AlphaFoldDB" id="M1MUR9"/>
<dbReference type="InterPro" id="IPR043831">
    <property type="entry name" value="DUF5808"/>
</dbReference>
<dbReference type="Proteomes" id="UP000011728">
    <property type="component" value="Chromosome"/>
</dbReference>
<evidence type="ECO:0000313" key="4">
    <source>
        <dbReference type="Proteomes" id="UP000011728"/>
    </source>
</evidence>
<dbReference type="PATRIC" id="fig|931276.5.peg.1442"/>